<evidence type="ECO:0000313" key="4">
    <source>
        <dbReference type="Proteomes" id="UP001371224"/>
    </source>
</evidence>
<organism evidence="3 4">
    <name type="scientific">Microbacterium bandirmense</name>
    <dbReference type="NCBI Taxonomy" id="3122050"/>
    <lineage>
        <taxon>Bacteria</taxon>
        <taxon>Bacillati</taxon>
        <taxon>Actinomycetota</taxon>
        <taxon>Actinomycetes</taxon>
        <taxon>Micrococcales</taxon>
        <taxon>Microbacteriaceae</taxon>
        <taxon>Microbacterium</taxon>
    </lineage>
</organism>
<evidence type="ECO:0000313" key="3">
    <source>
        <dbReference type="EMBL" id="MEJ1087312.1"/>
    </source>
</evidence>
<gene>
    <name evidence="3" type="ORF">WDU99_03165</name>
</gene>
<keyword evidence="4" id="KW-1185">Reference proteome</keyword>
<feature type="transmembrane region" description="Helical" evidence="1">
    <location>
        <begin position="12"/>
        <end position="31"/>
    </location>
</feature>
<comment type="caution">
    <text evidence="3">The sequence shown here is derived from an EMBL/GenBank/DDBJ whole genome shotgun (WGS) entry which is preliminary data.</text>
</comment>
<evidence type="ECO:0000256" key="1">
    <source>
        <dbReference type="SAM" id="Phobius"/>
    </source>
</evidence>
<keyword evidence="1" id="KW-0472">Membrane</keyword>
<name>A0ABU8LAE8_9MICO</name>
<dbReference type="EMBL" id="JBBDGM010000002">
    <property type="protein sequence ID" value="MEJ1087312.1"/>
    <property type="molecule type" value="Genomic_DNA"/>
</dbReference>
<keyword evidence="1" id="KW-1133">Transmembrane helix</keyword>
<feature type="transmembrane region" description="Helical" evidence="1">
    <location>
        <begin position="43"/>
        <end position="62"/>
    </location>
</feature>
<feature type="domain" description="Low molecular weight protein antigen 6 PH" evidence="2">
    <location>
        <begin position="65"/>
        <end position="108"/>
    </location>
</feature>
<proteinExistence type="predicted"/>
<dbReference type="RefSeq" id="WP_337330982.1">
    <property type="nucleotide sequence ID" value="NZ_JBBDGM010000002.1"/>
</dbReference>
<dbReference type="InterPro" id="IPR019692">
    <property type="entry name" value="CFP-6_PH"/>
</dbReference>
<reference evidence="3 4" key="1">
    <citation type="submission" date="2024-02" db="EMBL/GenBank/DDBJ databases">
        <authorList>
            <person name="Saticioglu I.B."/>
        </authorList>
    </citation>
    <scope>NUCLEOTIDE SEQUENCE [LARGE SCALE GENOMIC DNA]</scope>
    <source>
        <strain evidence="3 4">Mu-80</strain>
    </source>
</reference>
<sequence length="184" mass="19950">MSGARPPRVFRGTGSLVLLGLTVVVAVLLLVDAAVRSGIANMLLLAPWPLLVVWCVYVVGVASDVRADETGMQVQNLLRRTRIPWPRVKRMQMRWQLEVTLDDGTVVSCFGGPARSRARRLAPGRVKEEGVAETDDGIARLHKLRADAAPGPSDAALARTWDRTTILVGVVLVVWAVVAVVVTR</sequence>
<keyword evidence="1" id="KW-0812">Transmembrane</keyword>
<evidence type="ECO:0000259" key="2">
    <source>
        <dbReference type="Pfam" id="PF10756"/>
    </source>
</evidence>
<feature type="transmembrane region" description="Helical" evidence="1">
    <location>
        <begin position="164"/>
        <end position="182"/>
    </location>
</feature>
<dbReference type="Proteomes" id="UP001371224">
    <property type="component" value="Unassembled WGS sequence"/>
</dbReference>
<protein>
    <submittedName>
        <fullName evidence="3">PH domain-containing protein</fullName>
    </submittedName>
</protein>
<accession>A0ABU8LAE8</accession>
<dbReference type="Pfam" id="PF10756">
    <property type="entry name" value="bPH_6"/>
    <property type="match status" value="1"/>
</dbReference>